<dbReference type="Gene3D" id="3.40.50.410">
    <property type="entry name" value="von Willebrand factor, type A domain"/>
    <property type="match status" value="1"/>
</dbReference>
<dbReference type="STRING" id="927083.DB32_006653"/>
<dbReference type="OrthoDB" id="5488288at2"/>
<evidence type="ECO:0000313" key="4">
    <source>
        <dbReference type="Proteomes" id="UP000034883"/>
    </source>
</evidence>
<evidence type="ECO:0000256" key="2">
    <source>
        <dbReference type="SAM" id="SignalP"/>
    </source>
</evidence>
<dbReference type="InterPro" id="IPR036465">
    <property type="entry name" value="vWFA_dom_sf"/>
</dbReference>
<feature type="chain" id="PRO_5002509810" evidence="2">
    <location>
        <begin position="33"/>
        <end position="1027"/>
    </location>
</feature>
<evidence type="ECO:0000256" key="1">
    <source>
        <dbReference type="SAM" id="MobiDB-lite"/>
    </source>
</evidence>
<dbReference type="SUPFAM" id="SSF89260">
    <property type="entry name" value="Collagen-binding domain"/>
    <property type="match status" value="1"/>
</dbReference>
<evidence type="ECO:0000313" key="3">
    <source>
        <dbReference type="EMBL" id="AKF09504.1"/>
    </source>
</evidence>
<reference evidence="3 4" key="1">
    <citation type="submission" date="2015-03" db="EMBL/GenBank/DDBJ databases">
        <title>Genome assembly of Sandaracinus amylolyticus DSM 53668.</title>
        <authorList>
            <person name="Sharma G."/>
            <person name="Subramanian S."/>
        </authorList>
    </citation>
    <scope>NUCLEOTIDE SEQUENCE [LARGE SCALE GENOMIC DNA]</scope>
    <source>
        <strain evidence="3 4">DSM 53668</strain>
    </source>
</reference>
<keyword evidence="4" id="KW-1185">Reference proteome</keyword>
<feature type="region of interest" description="Disordered" evidence="1">
    <location>
        <begin position="144"/>
        <end position="168"/>
    </location>
</feature>
<dbReference type="RefSeq" id="WP_157069647.1">
    <property type="nucleotide sequence ID" value="NZ_CP011125.1"/>
</dbReference>
<dbReference type="Gene3D" id="2.60.120.380">
    <property type="match status" value="2"/>
</dbReference>
<dbReference type="EMBL" id="CP011125">
    <property type="protein sequence ID" value="AKF09504.1"/>
    <property type="molecule type" value="Genomic_DNA"/>
</dbReference>
<protein>
    <submittedName>
        <fullName evidence="3">Internalin</fullName>
    </submittedName>
</protein>
<name>A0A0F6SGY5_9BACT</name>
<accession>A0A0F6SGY5</accession>
<dbReference type="SUPFAM" id="SSF53300">
    <property type="entry name" value="vWA-like"/>
    <property type="match status" value="1"/>
</dbReference>
<feature type="compositionally biased region" description="Polar residues" evidence="1">
    <location>
        <begin position="144"/>
        <end position="153"/>
    </location>
</feature>
<proteinExistence type="predicted"/>
<dbReference type="AlphaFoldDB" id="A0A0F6SGY5"/>
<dbReference type="Proteomes" id="UP000034883">
    <property type="component" value="Chromosome"/>
</dbReference>
<gene>
    <name evidence="3" type="ORF">DB32_006653</name>
</gene>
<dbReference type="KEGG" id="samy:DB32_006653"/>
<dbReference type="PROSITE" id="PS51257">
    <property type="entry name" value="PROKAR_LIPOPROTEIN"/>
    <property type="match status" value="1"/>
</dbReference>
<feature type="signal peptide" evidence="2">
    <location>
        <begin position="1"/>
        <end position="32"/>
    </location>
</feature>
<keyword evidence="2" id="KW-0732">Signal</keyword>
<organism evidence="3 4">
    <name type="scientific">Sandaracinus amylolyticus</name>
    <dbReference type="NCBI Taxonomy" id="927083"/>
    <lineage>
        <taxon>Bacteria</taxon>
        <taxon>Pseudomonadati</taxon>
        <taxon>Myxococcota</taxon>
        <taxon>Polyangia</taxon>
        <taxon>Polyangiales</taxon>
        <taxon>Sandaracinaceae</taxon>
        <taxon>Sandaracinus</taxon>
    </lineage>
</organism>
<sequence length="1027" mass="108321">MRLRRTRFVSSAPALPRAWLVLAALAAVACEAADGAPTPPPGPGGGGEVDGGPSSCVRPDEGCPCEPGTEPVECYPEPVVVDGERVCLGAGERYCRDGAWTACEVAPYERTPGVVTAPLITGPTQCNACDPRCFEYVDQPTTPGDVTSGNSSGVVLRPGGTGVELPPSGTYMGSGDRDGDGVPDDFDAFPTDPTRDGFTEEGGIFHLLPEGATEGPDPISISTTINAADVYVLMDATASMAGEISTLRNALTSGNYLGGTLYPSRAVSGNEAMGSAYDFGTDPLPGVYPVTGTTAGMANDHAAGCSGGGTAADAVFRFTLTSEQTVMIETLEPLGYDTVLSLRNSTFGEVQCVDDVGGSRRSQITRTLAAGTYYILLEGWNGGAGTYAMNVQFQGSSACRGILGAINCIIPNAQFGVGYFREYPLTPYGSSENPVYVHVQDVTSDFTAVQNAVNGLVTQGNVDWPESMAQGLYSTVTGNGLGTYYPARGSNPSFSACPAGRWGYGCFRTGAIPIVIGFSDAPMHEGPDRQFDYAFDQRWPAATTVSLEQGGSASMRYRNDTQATAWDMGDITATVGSNQQVVYAGRTRWTQGSSTYRLGNDYDTAVVGCNGSGEDAVFRFTLTQRRRVQLTTYSQFSSYDTVLSLFRSSVTAANRVTCSDDIYFSGTASMITTVLDPGTYYVVVDGWDGADGSYYLSVNGRVPTDGSPPYPSAQAPAYWEHTSHALRARNVKFIGIRSCSDGASGDEGTFCPDLLQDLRDVGIATGSVDDSGEPFVYTISNSGSGLDSTVVQAVQRLANYSRMDVSARATDDPATAFDERNFVQSITINNCPASRCTGPRTGSMCGQCLPGSDVGFDVVFHNTGVAPTGVPRTAVAQVFDFTLELVGDGTYVLDSVPVRIVVPPVRAEYPASGTYWRDYDSTARCADNERPDWGSLAWTATTPAGTSIEFQLQAADDPAGIPGAPRASILVPGSTSPRPILPALRARGYADGLRHLRVTAVLSSDALRSSTPNLERMAVDYTCVPAE</sequence>